<sequence>MNYSTHLSSMTEDDSKLISHKSKASVAHGCAGQDIKHESIDIKQEPENDCQYAVTKCKVTDTDEDGQLHNGIKAEQLDTDSPQSSEMDERIT</sequence>
<keyword evidence="3" id="KW-1185">Reference proteome</keyword>
<feature type="region of interest" description="Disordered" evidence="1">
    <location>
        <begin position="63"/>
        <end position="92"/>
    </location>
</feature>
<accession>A0AAV4C8S2</accession>
<gene>
    <name evidence="2" type="ORF">PoB_005457500</name>
</gene>
<name>A0AAV4C8S2_9GAST</name>
<organism evidence="2 3">
    <name type="scientific">Plakobranchus ocellatus</name>
    <dbReference type="NCBI Taxonomy" id="259542"/>
    <lineage>
        <taxon>Eukaryota</taxon>
        <taxon>Metazoa</taxon>
        <taxon>Spiralia</taxon>
        <taxon>Lophotrochozoa</taxon>
        <taxon>Mollusca</taxon>
        <taxon>Gastropoda</taxon>
        <taxon>Heterobranchia</taxon>
        <taxon>Euthyneura</taxon>
        <taxon>Panpulmonata</taxon>
        <taxon>Sacoglossa</taxon>
        <taxon>Placobranchoidea</taxon>
        <taxon>Plakobranchidae</taxon>
        <taxon>Plakobranchus</taxon>
    </lineage>
</organism>
<reference evidence="2 3" key="1">
    <citation type="journal article" date="2021" name="Elife">
        <title>Chloroplast acquisition without the gene transfer in kleptoplastic sea slugs, Plakobranchus ocellatus.</title>
        <authorList>
            <person name="Maeda T."/>
            <person name="Takahashi S."/>
            <person name="Yoshida T."/>
            <person name="Shimamura S."/>
            <person name="Takaki Y."/>
            <person name="Nagai Y."/>
            <person name="Toyoda A."/>
            <person name="Suzuki Y."/>
            <person name="Arimoto A."/>
            <person name="Ishii H."/>
            <person name="Satoh N."/>
            <person name="Nishiyama T."/>
            <person name="Hasebe M."/>
            <person name="Maruyama T."/>
            <person name="Minagawa J."/>
            <person name="Obokata J."/>
            <person name="Shigenobu S."/>
        </authorList>
    </citation>
    <scope>NUCLEOTIDE SEQUENCE [LARGE SCALE GENOMIC DNA]</scope>
</reference>
<dbReference type="AlphaFoldDB" id="A0AAV4C8S2"/>
<protein>
    <submittedName>
        <fullName evidence="2">Uncharacterized protein</fullName>
    </submittedName>
</protein>
<comment type="caution">
    <text evidence="2">The sequence shown here is derived from an EMBL/GenBank/DDBJ whole genome shotgun (WGS) entry which is preliminary data.</text>
</comment>
<evidence type="ECO:0000256" key="1">
    <source>
        <dbReference type="SAM" id="MobiDB-lite"/>
    </source>
</evidence>
<evidence type="ECO:0000313" key="3">
    <source>
        <dbReference type="Proteomes" id="UP000735302"/>
    </source>
</evidence>
<dbReference type="Proteomes" id="UP000735302">
    <property type="component" value="Unassembled WGS sequence"/>
</dbReference>
<feature type="non-terminal residue" evidence="2">
    <location>
        <position position="92"/>
    </location>
</feature>
<evidence type="ECO:0000313" key="2">
    <source>
        <dbReference type="EMBL" id="GFO28070.1"/>
    </source>
</evidence>
<proteinExistence type="predicted"/>
<dbReference type="EMBL" id="BLXT01005999">
    <property type="protein sequence ID" value="GFO28070.1"/>
    <property type="molecule type" value="Genomic_DNA"/>
</dbReference>